<dbReference type="eggNOG" id="arCOG04191">
    <property type="taxonomic scope" value="Archaea"/>
</dbReference>
<evidence type="ECO:0000313" key="11">
    <source>
        <dbReference type="Proteomes" id="UP000010469"/>
    </source>
</evidence>
<protein>
    <recommendedName>
        <fullName evidence="7">Sulfate adenylyltransferase</fullName>
        <ecNumber evidence="7">2.7.7.4</ecNumber>
    </recommendedName>
    <alternativeName>
        <fullName evidence="7">ATP-sulfurylase</fullName>
    </alternativeName>
    <alternativeName>
        <fullName evidence="7">Sulfate adenylate transferase</fullName>
        <shortName evidence="7">SAT</shortName>
    </alternativeName>
</protein>
<dbReference type="NCBIfam" id="TIGR00339">
    <property type="entry name" value="sopT"/>
    <property type="match status" value="1"/>
</dbReference>
<evidence type="ECO:0000256" key="3">
    <source>
        <dbReference type="ARBA" id="ARBA00022695"/>
    </source>
</evidence>
<dbReference type="GO" id="GO:0070814">
    <property type="term" value="P:hydrogen sulfide biosynthetic process"/>
    <property type="evidence" value="ECO:0007669"/>
    <property type="project" value="UniProtKB-UniRule"/>
</dbReference>
<dbReference type="NCBIfam" id="NF003166">
    <property type="entry name" value="PRK04149.1"/>
    <property type="match status" value="1"/>
</dbReference>
<name>L0ABI1_CALLD</name>
<dbReference type="OrthoDB" id="6358at2157"/>
<keyword evidence="4 7" id="KW-0547">Nucleotide-binding</keyword>
<dbReference type="PANTHER" id="PTHR43509">
    <property type="match status" value="1"/>
</dbReference>
<dbReference type="EC" id="2.7.7.4" evidence="7"/>
<dbReference type="CDD" id="cd00517">
    <property type="entry name" value="ATPS"/>
    <property type="match status" value="1"/>
</dbReference>
<dbReference type="HOGENOM" id="CLU_022950_1_1_2"/>
<dbReference type="GO" id="GO:0005524">
    <property type="term" value="F:ATP binding"/>
    <property type="evidence" value="ECO:0007669"/>
    <property type="project" value="UniProtKB-KW"/>
</dbReference>
<evidence type="ECO:0000256" key="1">
    <source>
        <dbReference type="ARBA" id="ARBA00005048"/>
    </source>
</evidence>
<dbReference type="FunCoup" id="L0ABI1">
    <property type="interactions" value="93"/>
</dbReference>
<dbReference type="EMBL" id="CP003378">
    <property type="protein sequence ID" value="AFZ70779.1"/>
    <property type="molecule type" value="Genomic_DNA"/>
</dbReference>
<dbReference type="Gene3D" id="3.40.50.620">
    <property type="entry name" value="HUPs"/>
    <property type="match status" value="1"/>
</dbReference>
<dbReference type="InterPro" id="IPR025980">
    <property type="entry name" value="ATP-Sase_PUA-like_dom"/>
</dbReference>
<accession>L0ABI1</accession>
<dbReference type="GO" id="GO:0004781">
    <property type="term" value="F:sulfate adenylyltransferase (ATP) activity"/>
    <property type="evidence" value="ECO:0007669"/>
    <property type="project" value="UniProtKB-UniRule"/>
</dbReference>
<keyword evidence="2 7" id="KW-0808">Transferase</keyword>
<evidence type="ECO:0000256" key="5">
    <source>
        <dbReference type="ARBA" id="ARBA00022840"/>
    </source>
</evidence>
<dbReference type="KEGG" id="clg:Calag_1057"/>
<comment type="similarity">
    <text evidence="6 7">Belongs to the sulfate adenylyltransferase family.</text>
</comment>
<dbReference type="InterPro" id="IPR002650">
    <property type="entry name" value="Sulphate_adenylyltransferase"/>
</dbReference>
<dbReference type="AlphaFoldDB" id="L0ABI1"/>
<dbReference type="GO" id="GO:0000103">
    <property type="term" value="P:sulfate assimilation"/>
    <property type="evidence" value="ECO:0007669"/>
    <property type="project" value="UniProtKB-UniRule"/>
</dbReference>
<dbReference type="InterPro" id="IPR024951">
    <property type="entry name" value="Sulfurylase_cat_dom"/>
</dbReference>
<organism evidence="10 11">
    <name type="scientific">Caldisphaera lagunensis (strain DSM 15908 / JCM 11604 / ANMR 0165 / IC-154)</name>
    <dbReference type="NCBI Taxonomy" id="1056495"/>
    <lineage>
        <taxon>Archaea</taxon>
        <taxon>Thermoproteota</taxon>
        <taxon>Thermoprotei</taxon>
        <taxon>Acidilobales</taxon>
        <taxon>Caldisphaeraceae</taxon>
        <taxon>Caldisphaera</taxon>
    </lineage>
</organism>
<dbReference type="UniPathway" id="UPA00140">
    <property type="reaction ID" value="UER00204"/>
</dbReference>
<dbReference type="Gene3D" id="3.10.400.10">
    <property type="entry name" value="Sulfate adenylyltransferase"/>
    <property type="match status" value="1"/>
</dbReference>
<dbReference type="InterPro" id="IPR020792">
    <property type="entry name" value="SO4_adenylyltransferase_pro"/>
</dbReference>
<keyword evidence="11" id="KW-1185">Reference proteome</keyword>
<dbReference type="RefSeq" id="WP_015232676.1">
    <property type="nucleotide sequence ID" value="NC_019791.1"/>
</dbReference>
<gene>
    <name evidence="7" type="primary">sat</name>
    <name evidence="10" type="ordered locus">Calag_1057</name>
</gene>
<dbReference type="InterPro" id="IPR014729">
    <property type="entry name" value="Rossmann-like_a/b/a_fold"/>
</dbReference>
<dbReference type="SUPFAM" id="SSF88697">
    <property type="entry name" value="PUA domain-like"/>
    <property type="match status" value="1"/>
</dbReference>
<dbReference type="GeneID" id="14212317"/>
<dbReference type="PANTHER" id="PTHR43509:SF1">
    <property type="entry name" value="SULFATE ADENYLYLTRANSFERASE"/>
    <property type="match status" value="1"/>
</dbReference>
<dbReference type="Pfam" id="PF14306">
    <property type="entry name" value="PUA_2"/>
    <property type="match status" value="1"/>
</dbReference>
<evidence type="ECO:0000313" key="10">
    <source>
        <dbReference type="EMBL" id="AFZ70779.1"/>
    </source>
</evidence>
<dbReference type="InParanoid" id="L0ABI1"/>
<evidence type="ECO:0000256" key="2">
    <source>
        <dbReference type="ARBA" id="ARBA00022679"/>
    </source>
</evidence>
<dbReference type="Proteomes" id="UP000010469">
    <property type="component" value="Chromosome"/>
</dbReference>
<comment type="pathway">
    <text evidence="1 7">Sulfur metabolism; hydrogen sulfide biosynthesis; sulfite from sulfate: step 1/3.</text>
</comment>
<comment type="catalytic activity">
    <reaction evidence="7">
        <text>sulfate + ATP + H(+) = adenosine 5'-phosphosulfate + diphosphate</text>
        <dbReference type="Rhea" id="RHEA:18133"/>
        <dbReference type="ChEBI" id="CHEBI:15378"/>
        <dbReference type="ChEBI" id="CHEBI:16189"/>
        <dbReference type="ChEBI" id="CHEBI:30616"/>
        <dbReference type="ChEBI" id="CHEBI:33019"/>
        <dbReference type="ChEBI" id="CHEBI:58243"/>
        <dbReference type="EC" id="2.7.7.4"/>
    </reaction>
</comment>
<evidence type="ECO:0000256" key="4">
    <source>
        <dbReference type="ARBA" id="ARBA00022741"/>
    </source>
</evidence>
<keyword evidence="5 7" id="KW-0067">ATP-binding</keyword>
<feature type="domain" description="ATP-sulfurylase PUA-like" evidence="9">
    <location>
        <begin position="4"/>
        <end position="159"/>
    </location>
</feature>
<reference evidence="11" key="1">
    <citation type="submission" date="2012-03" db="EMBL/GenBank/DDBJ databases">
        <title>Complete genome of Caldisphaera lagunensis DSM 15908.</title>
        <authorList>
            <person name="Lucas S."/>
            <person name="Copeland A."/>
            <person name="Lapidus A."/>
            <person name="Glavina del Rio T."/>
            <person name="Dalin E."/>
            <person name="Tice H."/>
            <person name="Bruce D."/>
            <person name="Goodwin L."/>
            <person name="Pitluck S."/>
            <person name="Peters L."/>
            <person name="Mikhailova N."/>
            <person name="Teshima H."/>
            <person name="Kyrpides N."/>
            <person name="Mavromatis K."/>
            <person name="Ivanova N."/>
            <person name="Brettin T."/>
            <person name="Detter J.C."/>
            <person name="Han C."/>
            <person name="Larimer F."/>
            <person name="Land M."/>
            <person name="Hauser L."/>
            <person name="Markowitz V."/>
            <person name="Cheng J.-F."/>
            <person name="Hugenholtz P."/>
            <person name="Woyke T."/>
            <person name="Wu D."/>
            <person name="Spring S."/>
            <person name="Schroeder M."/>
            <person name="Brambilla E."/>
            <person name="Klenk H.-P."/>
            <person name="Eisen J.A."/>
        </authorList>
    </citation>
    <scope>NUCLEOTIDE SEQUENCE [LARGE SCALE GENOMIC DNA]</scope>
    <source>
        <strain evidence="11">DSM 15908 / JCM 11604 / IC-154</strain>
    </source>
</reference>
<dbReference type="SUPFAM" id="SSF52374">
    <property type="entry name" value="Nucleotidylyl transferase"/>
    <property type="match status" value="1"/>
</dbReference>
<proteinExistence type="inferred from homology"/>
<dbReference type="STRING" id="1056495.Calag_1057"/>
<evidence type="ECO:0000259" key="9">
    <source>
        <dbReference type="Pfam" id="PF14306"/>
    </source>
</evidence>
<evidence type="ECO:0000259" key="8">
    <source>
        <dbReference type="Pfam" id="PF01747"/>
    </source>
</evidence>
<evidence type="ECO:0000256" key="6">
    <source>
        <dbReference type="ARBA" id="ARBA00037980"/>
    </source>
</evidence>
<dbReference type="InterPro" id="IPR015947">
    <property type="entry name" value="PUA-like_sf"/>
</dbReference>
<sequence>MVSKPHGGRLIDRTRTGKSLERLQEDSEKMLKINVNEGRAYDIENIAHGVYSPLEGFMGYNDYESVLKNMRLENDIPWTIPIILDVDNNDIANIKEGDEVVLSYNNINIAILRVEEIFSWDKKEYAYYIYKTKSVEHPGVEKIYNRKDKIISGPITLLRDIPEIYENVRLFPKDTRVLFDHLNMKNIAAFQTRNAPHMGHEYVMKAALTFVDGLFINPLLGWKKKGDFVDDVIVNSYKALLNNYFPKDSYVFSILRMEMNYAGPKEAIHHAIIRKNFGATHIIIGRDHAGVGDYYAPYESWRIFEEFPDLGITPLFIREAFYCKKCKTMTNDKICPHSDEDRIKISGTQIRNLIMKGERPSEYIMRPEVVDVILSYKNPFF</sequence>
<evidence type="ECO:0000256" key="7">
    <source>
        <dbReference type="HAMAP-Rule" id="MF_00066"/>
    </source>
</evidence>
<feature type="domain" description="Sulphate adenylyltransferase catalytic" evidence="8">
    <location>
        <begin position="167"/>
        <end position="375"/>
    </location>
</feature>
<keyword evidence="3 7" id="KW-0548">Nucleotidyltransferase</keyword>
<dbReference type="Pfam" id="PF01747">
    <property type="entry name" value="ATP-sulfurylase"/>
    <property type="match status" value="1"/>
</dbReference>
<dbReference type="HAMAP" id="MF_00066">
    <property type="entry name" value="Sulf_adenylyltr"/>
    <property type="match status" value="1"/>
</dbReference>